<evidence type="ECO:0000259" key="2">
    <source>
        <dbReference type="Pfam" id="PF10354"/>
    </source>
</evidence>
<dbReference type="GO" id="GO:0005737">
    <property type="term" value="C:cytoplasm"/>
    <property type="evidence" value="ECO:0007669"/>
    <property type="project" value="TreeGrafter"/>
</dbReference>
<dbReference type="VEuPathDB" id="FungiDB:BON22_3753"/>
<dbReference type="GO" id="GO:0070042">
    <property type="term" value="F:rRNA (uridine-N3-)-methyltransferase activity"/>
    <property type="evidence" value="ECO:0007669"/>
    <property type="project" value="InterPro"/>
</dbReference>
<sequence length="313" mass="35750">MGKRLKAKAGKGSGKLANALARHQAAEKVHKDTVAKQAKVAEQKKSVPKKVRENQEAQKQNQKEFLPFTKDNYVMLVGEGDFSFALSIVEQGYVKPTRLIVTSFDNSPSELKLKYPNTFESNYNDLLNIHKVKMFFKVDATSILKSLKLTPKTVWKTLGVPKIDVIMFNFPHTGRGMKDQDRNIRDHQMLVLGYFKSSIELFKLYNSTAMKNDVSLNVVTQHTATEPKIVLSVFEGEPYDSWAIKSLSKTLGLHVERSGAFQWELFPQYHHRRTNSEQDTTKKANERKARIYVFEKFKRASKKKAADSDSDDE</sequence>
<name>A0A061AWJ6_CYBFA</name>
<dbReference type="Pfam" id="PF10354">
    <property type="entry name" value="BMT5-like"/>
    <property type="match status" value="1"/>
</dbReference>
<proteinExistence type="predicted"/>
<dbReference type="PANTHER" id="PTHR11538">
    <property type="entry name" value="PHENYLALANYL-TRNA SYNTHETASE"/>
    <property type="match status" value="1"/>
</dbReference>
<dbReference type="InterPro" id="IPR019446">
    <property type="entry name" value="BMT5-like"/>
</dbReference>
<dbReference type="AlphaFoldDB" id="A0A061AWJ6"/>
<dbReference type="OrthoDB" id="273345at2759"/>
<feature type="region of interest" description="Disordered" evidence="1">
    <location>
        <begin position="1"/>
        <end position="62"/>
    </location>
</feature>
<accession>A0A061AWJ6</accession>
<dbReference type="GO" id="GO:0070475">
    <property type="term" value="P:rRNA base methylation"/>
    <property type="evidence" value="ECO:0007669"/>
    <property type="project" value="InterPro"/>
</dbReference>
<organism evidence="3">
    <name type="scientific">Cyberlindnera fabianii</name>
    <name type="common">Yeast</name>
    <name type="synonym">Hansenula fabianii</name>
    <dbReference type="NCBI Taxonomy" id="36022"/>
    <lineage>
        <taxon>Eukaryota</taxon>
        <taxon>Fungi</taxon>
        <taxon>Dikarya</taxon>
        <taxon>Ascomycota</taxon>
        <taxon>Saccharomycotina</taxon>
        <taxon>Saccharomycetes</taxon>
        <taxon>Phaffomycetales</taxon>
        <taxon>Phaffomycetaceae</taxon>
        <taxon>Cyberlindnera</taxon>
    </lineage>
</organism>
<feature type="domain" description="25S rRNA (uridine-N(3))-methyltransferase BMT5-like" evidence="2">
    <location>
        <begin position="75"/>
        <end position="273"/>
    </location>
</feature>
<reference evidence="3" key="1">
    <citation type="journal article" date="2014" name="Genome Announc.">
        <title>Genome sequence of the yeast Cyberlindnera fabianii (Hansenula fabianii).</title>
        <authorList>
            <person name="Freel K.C."/>
            <person name="Sarilar V."/>
            <person name="Neuveglise C."/>
            <person name="Devillers H."/>
            <person name="Friedrich A."/>
            <person name="Schacherer J."/>
        </authorList>
    </citation>
    <scope>NUCLEOTIDE SEQUENCE</scope>
    <source>
        <strain evidence="3">YJS4271</strain>
    </source>
</reference>
<dbReference type="PhylomeDB" id="A0A061AWJ6"/>
<dbReference type="PANTHER" id="PTHR11538:SF26">
    <property type="entry name" value="FERREDOXIN-FOLD ANTICODON-BINDING DOMAIN-CONTAINING PROTEIN 1"/>
    <property type="match status" value="1"/>
</dbReference>
<feature type="compositionally biased region" description="Basic and acidic residues" evidence="1">
    <location>
        <begin position="24"/>
        <end position="56"/>
    </location>
</feature>
<gene>
    <name evidence="3" type="ORF">CYFA0S_07e03620g</name>
</gene>
<evidence type="ECO:0000256" key="1">
    <source>
        <dbReference type="SAM" id="MobiDB-lite"/>
    </source>
</evidence>
<protein>
    <submittedName>
        <fullName evidence="3">CYFA0S07e03620g1_1</fullName>
    </submittedName>
</protein>
<dbReference type="EMBL" id="LK052892">
    <property type="protein sequence ID" value="CDR41568.1"/>
    <property type="molecule type" value="Genomic_DNA"/>
</dbReference>
<evidence type="ECO:0000313" key="3">
    <source>
        <dbReference type="EMBL" id="CDR41568.1"/>
    </source>
</evidence>